<dbReference type="RefSeq" id="WP_090595222.1">
    <property type="nucleotide sequence ID" value="NZ_LT629688.1"/>
</dbReference>
<dbReference type="PROSITE" id="PS51257">
    <property type="entry name" value="PROKAR_LIPOPROTEIN"/>
    <property type="match status" value="1"/>
</dbReference>
<dbReference type="InterPro" id="IPR006059">
    <property type="entry name" value="SBP"/>
</dbReference>
<reference evidence="2 3" key="1">
    <citation type="submission" date="2016-10" db="EMBL/GenBank/DDBJ databases">
        <authorList>
            <person name="de Groot N.N."/>
        </authorList>
    </citation>
    <scope>NUCLEOTIDE SEQUENCE [LARGE SCALE GENOMIC DNA]</scope>
    <source>
        <strain evidence="2 3">MON 2.2</strain>
    </source>
</reference>
<dbReference type="SUPFAM" id="SSF53850">
    <property type="entry name" value="Periplasmic binding protein-like II"/>
    <property type="match status" value="1"/>
</dbReference>
<dbReference type="Pfam" id="PF01547">
    <property type="entry name" value="SBP_bac_1"/>
    <property type="match status" value="1"/>
</dbReference>
<dbReference type="AlphaFoldDB" id="A0A1G7D193"/>
<feature type="chain" id="PRO_5038697834" evidence="1">
    <location>
        <begin position="29"/>
        <end position="442"/>
    </location>
</feature>
<sequence length="442" mass="45803">MHPRRRASRTAALALVALTLTTAGCGLGGPPPAAEGEQGGSNQLTVWFPGTNASEIELVTETIVPRFEAETGAEVEVTFLDWPDMSTKLNAAFAAGTAPDVFGHGPAAVADFVANDRLTDLGPFLDQLELADREDMAAALPGGQVDGTQYLLPLSLQGSLLAYDADAFTEAGLDPDQPPATWQEARELAGQLTERDGGEITRSGLLLPSHPIGLQQSFATLLYAAGGTQVSEDGSSATFASSEGAEVLDFITGTYTGDDAVATGLGMDYSAVPPAQQPLVTGDAAMMVATAPQLAQMKKADPDADLRVAPAMSFDGSTDPAAFGGAGPGLMINADSPEQELAWQLLEYLISPEVGVEYTEGIGAIPVRASATGSDYVQGSDTLQTYLDSAPAMVPNPNVAGWVQVRDTMAQYLEQATNEKLPADEALSQAAAEVDGILQKAG</sequence>
<proteinExistence type="predicted"/>
<evidence type="ECO:0000256" key="1">
    <source>
        <dbReference type="SAM" id="SignalP"/>
    </source>
</evidence>
<organism evidence="2 3">
    <name type="scientific">Auraticoccus monumenti</name>
    <dbReference type="NCBI Taxonomy" id="675864"/>
    <lineage>
        <taxon>Bacteria</taxon>
        <taxon>Bacillati</taxon>
        <taxon>Actinomycetota</taxon>
        <taxon>Actinomycetes</taxon>
        <taxon>Propionibacteriales</taxon>
        <taxon>Propionibacteriaceae</taxon>
        <taxon>Auraticoccus</taxon>
    </lineage>
</organism>
<keyword evidence="3" id="KW-1185">Reference proteome</keyword>
<dbReference type="OrthoDB" id="8478044at2"/>
<keyword evidence="1" id="KW-0732">Signal</keyword>
<dbReference type="PANTHER" id="PTHR43649:SF12">
    <property type="entry name" value="DIACETYLCHITOBIOSE BINDING PROTEIN DASA"/>
    <property type="match status" value="1"/>
</dbReference>
<dbReference type="Gene3D" id="3.40.190.10">
    <property type="entry name" value="Periplasmic binding protein-like II"/>
    <property type="match status" value="1"/>
</dbReference>
<dbReference type="Proteomes" id="UP000198546">
    <property type="component" value="Chromosome i"/>
</dbReference>
<dbReference type="EMBL" id="LT629688">
    <property type="protein sequence ID" value="SDE45297.1"/>
    <property type="molecule type" value="Genomic_DNA"/>
</dbReference>
<dbReference type="PANTHER" id="PTHR43649">
    <property type="entry name" value="ARABINOSE-BINDING PROTEIN-RELATED"/>
    <property type="match status" value="1"/>
</dbReference>
<dbReference type="CDD" id="cd14748">
    <property type="entry name" value="PBP2_UgpB"/>
    <property type="match status" value="1"/>
</dbReference>
<dbReference type="STRING" id="675864.SAMN04489747_3450"/>
<evidence type="ECO:0000313" key="3">
    <source>
        <dbReference type="Proteomes" id="UP000198546"/>
    </source>
</evidence>
<name>A0A1G7D193_9ACTN</name>
<gene>
    <name evidence="2" type="ORF">SAMN04489747_3450</name>
</gene>
<evidence type="ECO:0000313" key="2">
    <source>
        <dbReference type="EMBL" id="SDE45297.1"/>
    </source>
</evidence>
<accession>A0A1G7D193</accession>
<protein>
    <submittedName>
        <fullName evidence="2">Carbohydrate ABC transporter substrate-binding protein, CUT1 family</fullName>
    </submittedName>
</protein>
<feature type="signal peptide" evidence="1">
    <location>
        <begin position="1"/>
        <end position="28"/>
    </location>
</feature>
<dbReference type="InterPro" id="IPR050490">
    <property type="entry name" value="Bact_solute-bd_prot1"/>
</dbReference>